<feature type="compositionally biased region" description="Polar residues" evidence="1">
    <location>
        <begin position="90"/>
        <end position="99"/>
    </location>
</feature>
<dbReference type="EMBL" id="JADGMS010000013">
    <property type="protein sequence ID" value="KAF9670107.1"/>
    <property type="molecule type" value="Genomic_DNA"/>
</dbReference>
<comment type="caution">
    <text evidence="2">The sequence shown here is derived from an EMBL/GenBank/DDBJ whole genome shotgun (WGS) entry which is preliminary data.</text>
</comment>
<dbReference type="AlphaFoldDB" id="A0A835JI45"/>
<organism evidence="2 3">
    <name type="scientific">Salix dunnii</name>
    <dbReference type="NCBI Taxonomy" id="1413687"/>
    <lineage>
        <taxon>Eukaryota</taxon>
        <taxon>Viridiplantae</taxon>
        <taxon>Streptophyta</taxon>
        <taxon>Embryophyta</taxon>
        <taxon>Tracheophyta</taxon>
        <taxon>Spermatophyta</taxon>
        <taxon>Magnoliopsida</taxon>
        <taxon>eudicotyledons</taxon>
        <taxon>Gunneridae</taxon>
        <taxon>Pentapetalae</taxon>
        <taxon>rosids</taxon>
        <taxon>fabids</taxon>
        <taxon>Malpighiales</taxon>
        <taxon>Salicaceae</taxon>
        <taxon>Saliceae</taxon>
        <taxon>Salix</taxon>
    </lineage>
</organism>
<reference evidence="2 3" key="1">
    <citation type="submission" date="2020-10" db="EMBL/GenBank/DDBJ databases">
        <title>Plant Genome Project.</title>
        <authorList>
            <person name="Zhang R.-G."/>
        </authorList>
    </citation>
    <scope>NUCLEOTIDE SEQUENCE [LARGE SCALE GENOMIC DNA]</scope>
    <source>
        <strain evidence="2">FAFU-HL-1</strain>
        <tissue evidence="2">Leaf</tissue>
    </source>
</reference>
<feature type="compositionally biased region" description="Basic and acidic residues" evidence="1">
    <location>
        <begin position="40"/>
        <end position="49"/>
    </location>
</feature>
<name>A0A835JI45_9ROSI</name>
<accession>A0A835JI45</accession>
<sequence>MLISRLLSHNVFIISILVGSPDTKENFQQTWRADFNVHQGRKEMEKRELGSSPPSQNNRPGSRVPVPDKQRDSTSNAMAVRADSAAAQEPKNNSGAGPP</sequence>
<evidence type="ECO:0000313" key="2">
    <source>
        <dbReference type="EMBL" id="KAF9670107.1"/>
    </source>
</evidence>
<gene>
    <name evidence="2" type="ORF">SADUNF_Sadunf13G0034200</name>
</gene>
<feature type="region of interest" description="Disordered" evidence="1">
    <location>
        <begin position="33"/>
        <end position="99"/>
    </location>
</feature>
<keyword evidence="3" id="KW-1185">Reference proteome</keyword>
<proteinExistence type="predicted"/>
<evidence type="ECO:0000256" key="1">
    <source>
        <dbReference type="SAM" id="MobiDB-lite"/>
    </source>
</evidence>
<dbReference type="Proteomes" id="UP000657918">
    <property type="component" value="Unassembled WGS sequence"/>
</dbReference>
<evidence type="ECO:0000313" key="3">
    <source>
        <dbReference type="Proteomes" id="UP000657918"/>
    </source>
</evidence>
<protein>
    <submittedName>
        <fullName evidence="2">Uncharacterized protein</fullName>
    </submittedName>
</protein>